<dbReference type="InterPro" id="IPR003439">
    <property type="entry name" value="ABC_transporter-like_ATP-bd"/>
</dbReference>
<feature type="transmembrane region" description="Helical" evidence="11">
    <location>
        <begin position="12"/>
        <end position="30"/>
    </location>
</feature>
<evidence type="ECO:0000259" key="13">
    <source>
        <dbReference type="PROSITE" id="PS50929"/>
    </source>
</evidence>
<dbReference type="AlphaFoldDB" id="A0AAE1LY12"/>
<dbReference type="InterPro" id="IPR003593">
    <property type="entry name" value="AAA+_ATPase"/>
</dbReference>
<feature type="transmembrane region" description="Helical" evidence="11">
    <location>
        <begin position="658"/>
        <end position="682"/>
    </location>
</feature>
<evidence type="ECO:0000313" key="15">
    <source>
        <dbReference type="Proteomes" id="UP001273209"/>
    </source>
</evidence>
<evidence type="ECO:0000256" key="4">
    <source>
        <dbReference type="ARBA" id="ARBA00022475"/>
    </source>
</evidence>
<feature type="domain" description="ABC transporter" evidence="12">
    <location>
        <begin position="381"/>
        <end position="606"/>
    </location>
</feature>
<dbReference type="GO" id="GO:0005886">
    <property type="term" value="C:plasma membrane"/>
    <property type="evidence" value="ECO:0007669"/>
    <property type="project" value="UniProtKB-SubCell"/>
</dbReference>
<dbReference type="CDD" id="cd03250">
    <property type="entry name" value="ABCC_MRP_domain1"/>
    <property type="match status" value="1"/>
</dbReference>
<name>A0AAE1LY12_9HYPO</name>
<keyword evidence="6" id="KW-0547">Nucleotide-binding</keyword>
<dbReference type="PROSITE" id="PS00211">
    <property type="entry name" value="ABC_TRANSPORTER_1"/>
    <property type="match status" value="2"/>
</dbReference>
<keyword evidence="4" id="KW-1003">Cell membrane</keyword>
<accession>A0AAE1LY12</accession>
<feature type="transmembrane region" description="Helical" evidence="11">
    <location>
        <begin position="129"/>
        <end position="149"/>
    </location>
</feature>
<dbReference type="SMART" id="SM00382">
    <property type="entry name" value="AAA"/>
    <property type="match status" value="2"/>
</dbReference>
<keyword evidence="7" id="KW-0067">ATP-binding</keyword>
<dbReference type="InterPro" id="IPR027417">
    <property type="entry name" value="P-loop_NTPase"/>
</dbReference>
<evidence type="ECO:0000313" key="14">
    <source>
        <dbReference type="EMBL" id="KAK4071607.1"/>
    </source>
</evidence>
<feature type="transmembrane region" description="Helical" evidence="11">
    <location>
        <begin position="727"/>
        <end position="751"/>
    </location>
</feature>
<dbReference type="InterPro" id="IPR036640">
    <property type="entry name" value="ABC1_TM_sf"/>
</dbReference>
<feature type="transmembrane region" description="Helical" evidence="11">
    <location>
        <begin position="293"/>
        <end position="314"/>
    </location>
</feature>
<dbReference type="RefSeq" id="XP_062755046.1">
    <property type="nucleotide sequence ID" value="XM_062900403.1"/>
</dbReference>
<protein>
    <recommendedName>
        <fullName evidence="16">ABC transporter</fullName>
    </recommendedName>
</protein>
<dbReference type="PROSITE" id="PS50893">
    <property type="entry name" value="ABC_TRANSPORTER_2"/>
    <property type="match status" value="2"/>
</dbReference>
<evidence type="ECO:0000256" key="10">
    <source>
        <dbReference type="ARBA" id="ARBA00023180"/>
    </source>
</evidence>
<comment type="subcellular location">
    <subcellularLocation>
        <location evidence="1">Cell membrane</location>
        <topology evidence="1">Multi-pass membrane protein</topology>
    </subcellularLocation>
</comment>
<evidence type="ECO:0000256" key="11">
    <source>
        <dbReference type="SAM" id="Phobius"/>
    </source>
</evidence>
<evidence type="ECO:0000256" key="6">
    <source>
        <dbReference type="ARBA" id="ARBA00022741"/>
    </source>
</evidence>
<dbReference type="Proteomes" id="UP001273209">
    <property type="component" value="Unassembled WGS sequence"/>
</dbReference>
<evidence type="ECO:0000256" key="7">
    <source>
        <dbReference type="ARBA" id="ARBA00022840"/>
    </source>
</evidence>
<dbReference type="EMBL" id="JAWRVG010000022">
    <property type="protein sequence ID" value="KAK4071607.1"/>
    <property type="molecule type" value="Genomic_DNA"/>
</dbReference>
<dbReference type="InterPro" id="IPR050173">
    <property type="entry name" value="ABC_transporter_C-like"/>
</dbReference>
<dbReference type="Pfam" id="PF00005">
    <property type="entry name" value="ABC_tran"/>
    <property type="match status" value="2"/>
</dbReference>
<dbReference type="GO" id="GO:0140359">
    <property type="term" value="F:ABC-type transporter activity"/>
    <property type="evidence" value="ECO:0007669"/>
    <property type="project" value="InterPro"/>
</dbReference>
<dbReference type="SUPFAM" id="SSF52540">
    <property type="entry name" value="P-loop containing nucleoside triphosphate hydrolases"/>
    <property type="match status" value="2"/>
</dbReference>
<comment type="caution">
    <text evidence="14">The sequence shown here is derived from an EMBL/GenBank/DDBJ whole genome shotgun (WGS) entry which is preliminary data.</text>
</comment>
<sequence length="1037" mass="114559">MGKNISPEALSGIFGLSLFTWILPILKLGFRKTLAIDDLYAIDGEMASEYLGHKTQREWDRMTDSVETPGKLRKGTLIWIISKTLNTSLFVPVLPRLFLTGFTFSQPFLVNRMIRYLQNSHEESPSNGYGLLGAYALVYIGIAIANGWYQRLTNRWIIMTRGSLITLIYNKTLTMSSTDDERLACTGLTLLVSKYIGERQRVWIQASQKRVNATANMLGWIKEIKMLGLESRFRSILESFRDQELKVSKAYRHLTLISIVLSYSTSILSPIAVFAIYTTIANRDHESLDISRMFTALTLISLLGTPLITLFQFLPSLQSALSCFQRIQVFVECAPRDDYRALIQPEPHGNSSSSTLISHEKSSDIASTFASASPDTDAIVIHDASIAWLQGKVAILHNISLRVAHGKLLMVVGPVGSGKSLLMKAMLGEVAILKGCISLSDQIGYCDQTPWLRNTSVRQNIIAPLPFDEAWYSTVLHACAIDKDIERFANGDLHAAGSGGINLSGGQKQRIALARAIYARRRLLILDDVFSGIDKETEGLIFHRLWGSDGLLRRLQATVVLATHATHRLRYSDQIFVLSAKGVPLEQGTLDELIASNGYIASVCSSSESKGQDSQELEEDTIAYKTKEENNVVVAVQPMNDAKHGISHQAKDRAIYGYYYKAIGAMHCSIFAMTAVAFGVFLKIPGISLFHTALDVQVYDEFREKATYTLAELCARRPLYTLWALQAWLGVVLDLTVAGLALIVVGLAVGLRDKVHSASLGVALLNLTNLGETIKNVLTEWTALENSMGAISRLESFERETPSENLAGEVQQPPANWPSVGRVEFKAVKASYRQDSTLALDDISLSIEAGQKIAVCGPSGSGKSSIVVALLGMLELSQGSISIDGIDLSTISRHEIRSRLSSVTQEPCYFPGTFRLNLDQANSISEERIIAILHKLELWAKIQQEGGLDAQLCFDAFSHGQKQLFCLARAILKPSKILILDEATSSVDKETAETMERVIAEECQEHTIIAIIHRLESIKYYDRIINLDNGKRLAEGT</sequence>
<keyword evidence="8 11" id="KW-1133">Transmembrane helix</keyword>
<keyword evidence="3" id="KW-0813">Transport</keyword>
<organism evidence="14 15">
    <name type="scientific">Trichoderma aggressivum f. europaeum</name>
    <dbReference type="NCBI Taxonomy" id="173218"/>
    <lineage>
        <taxon>Eukaryota</taxon>
        <taxon>Fungi</taxon>
        <taxon>Dikarya</taxon>
        <taxon>Ascomycota</taxon>
        <taxon>Pezizomycotina</taxon>
        <taxon>Sordariomycetes</taxon>
        <taxon>Hypocreomycetidae</taxon>
        <taxon>Hypocreales</taxon>
        <taxon>Hypocreaceae</taxon>
        <taxon>Trichoderma</taxon>
    </lineage>
</organism>
<dbReference type="FunFam" id="3.40.50.300:FF:002145">
    <property type="entry name" value="ABC transporter (MsbA subfamily)"/>
    <property type="match status" value="1"/>
</dbReference>
<evidence type="ECO:0000256" key="3">
    <source>
        <dbReference type="ARBA" id="ARBA00022448"/>
    </source>
</evidence>
<evidence type="ECO:0000256" key="5">
    <source>
        <dbReference type="ARBA" id="ARBA00022692"/>
    </source>
</evidence>
<feature type="domain" description="ABC transporter" evidence="12">
    <location>
        <begin position="823"/>
        <end position="1037"/>
    </location>
</feature>
<dbReference type="PROSITE" id="PS50929">
    <property type="entry name" value="ABC_TM1F"/>
    <property type="match status" value="1"/>
</dbReference>
<reference evidence="14" key="1">
    <citation type="submission" date="2023-11" db="EMBL/GenBank/DDBJ databases">
        <title>The genome sequences of three competitors of mushroom-forming fungi.</title>
        <authorList>
            <person name="Beijen E."/>
            <person name="Ohm R.A."/>
        </authorList>
    </citation>
    <scope>NUCLEOTIDE SEQUENCE</scope>
    <source>
        <strain evidence="14">CBS 100526</strain>
    </source>
</reference>
<dbReference type="CDD" id="cd03244">
    <property type="entry name" value="ABCC_MRP_domain2"/>
    <property type="match status" value="1"/>
</dbReference>
<evidence type="ECO:0000256" key="8">
    <source>
        <dbReference type="ARBA" id="ARBA00022989"/>
    </source>
</evidence>
<keyword evidence="10" id="KW-0325">Glycoprotein</keyword>
<dbReference type="GO" id="GO:0016887">
    <property type="term" value="F:ATP hydrolysis activity"/>
    <property type="evidence" value="ECO:0007669"/>
    <property type="project" value="InterPro"/>
</dbReference>
<comment type="similarity">
    <text evidence="2">Belongs to the ABC transporter superfamily. ABCC family. Conjugate transporter (TC 3.A.1.208) subfamily.</text>
</comment>
<evidence type="ECO:0000256" key="1">
    <source>
        <dbReference type="ARBA" id="ARBA00004651"/>
    </source>
</evidence>
<dbReference type="Gene3D" id="3.40.50.300">
    <property type="entry name" value="P-loop containing nucleotide triphosphate hydrolases"/>
    <property type="match status" value="2"/>
</dbReference>
<evidence type="ECO:0000259" key="12">
    <source>
        <dbReference type="PROSITE" id="PS50893"/>
    </source>
</evidence>
<dbReference type="GeneID" id="87920308"/>
<dbReference type="GO" id="GO:0005524">
    <property type="term" value="F:ATP binding"/>
    <property type="evidence" value="ECO:0007669"/>
    <property type="project" value="UniProtKB-KW"/>
</dbReference>
<feature type="transmembrane region" description="Helical" evidence="11">
    <location>
        <begin position="89"/>
        <end position="109"/>
    </location>
</feature>
<keyword evidence="15" id="KW-1185">Reference proteome</keyword>
<dbReference type="InterPro" id="IPR011527">
    <property type="entry name" value="ABC1_TM_dom"/>
</dbReference>
<evidence type="ECO:0008006" key="16">
    <source>
        <dbReference type="Google" id="ProtNLM"/>
    </source>
</evidence>
<feature type="domain" description="ABC transmembrane type-1" evidence="13">
    <location>
        <begin position="183"/>
        <end position="319"/>
    </location>
</feature>
<dbReference type="Gene3D" id="1.20.1560.10">
    <property type="entry name" value="ABC transporter type 1, transmembrane domain"/>
    <property type="match status" value="3"/>
</dbReference>
<dbReference type="SUPFAM" id="SSF90123">
    <property type="entry name" value="ABC transporter transmembrane region"/>
    <property type="match status" value="1"/>
</dbReference>
<evidence type="ECO:0000256" key="2">
    <source>
        <dbReference type="ARBA" id="ARBA00009726"/>
    </source>
</evidence>
<keyword evidence="5 11" id="KW-0812">Transmembrane</keyword>
<proteinExistence type="inferred from homology"/>
<feature type="transmembrane region" description="Helical" evidence="11">
    <location>
        <begin position="254"/>
        <end position="281"/>
    </location>
</feature>
<dbReference type="PANTHER" id="PTHR24223:SF269">
    <property type="entry name" value="ABC MULTIDRUG TRANSPORTER (EUROFUNG)-RELATED"/>
    <property type="match status" value="1"/>
</dbReference>
<evidence type="ECO:0000256" key="9">
    <source>
        <dbReference type="ARBA" id="ARBA00023136"/>
    </source>
</evidence>
<dbReference type="InterPro" id="IPR017871">
    <property type="entry name" value="ABC_transporter-like_CS"/>
</dbReference>
<dbReference type="PANTHER" id="PTHR24223">
    <property type="entry name" value="ATP-BINDING CASSETTE SUB-FAMILY C"/>
    <property type="match status" value="1"/>
</dbReference>
<gene>
    <name evidence="14" type="ORF">Triagg1_5845</name>
</gene>
<keyword evidence="9 11" id="KW-0472">Membrane</keyword>